<reference evidence="2" key="2">
    <citation type="submission" date="2020-05" db="EMBL/GenBank/DDBJ databases">
        <authorList>
            <person name="Kim H.-S."/>
            <person name="Proctor R.H."/>
            <person name="Brown D.W."/>
        </authorList>
    </citation>
    <scope>NUCLEOTIDE SEQUENCE</scope>
    <source>
        <strain evidence="2">NRRL 22465</strain>
    </source>
</reference>
<proteinExistence type="predicted"/>
<evidence type="ECO:0000313" key="2">
    <source>
        <dbReference type="EMBL" id="KAF4976451.1"/>
    </source>
</evidence>
<feature type="transmembrane region" description="Helical" evidence="1">
    <location>
        <begin position="428"/>
        <end position="449"/>
    </location>
</feature>
<keyword evidence="3" id="KW-1185">Reference proteome</keyword>
<accession>A0A8H4UH45</accession>
<dbReference type="OrthoDB" id="3231000at2759"/>
<evidence type="ECO:0000313" key="3">
    <source>
        <dbReference type="Proteomes" id="UP000635477"/>
    </source>
</evidence>
<dbReference type="AlphaFoldDB" id="A0A8H4UH45"/>
<keyword evidence="1" id="KW-0472">Membrane</keyword>
<dbReference type="EMBL" id="JABEYC010000534">
    <property type="protein sequence ID" value="KAF4976451.1"/>
    <property type="molecule type" value="Genomic_DNA"/>
</dbReference>
<protein>
    <submittedName>
        <fullName evidence="2">Uncharacterized protein</fullName>
    </submittedName>
</protein>
<reference evidence="2" key="1">
    <citation type="journal article" date="2020" name="BMC Genomics">
        <title>Correction to: Identification and distribution of gene clusters required for synthesis of sphingolipid metabolism inhibitors in diverse species of the filamentous fungus Fusarium.</title>
        <authorList>
            <person name="Kim H.S."/>
            <person name="Lohmar J.M."/>
            <person name="Busman M."/>
            <person name="Brown D.W."/>
            <person name="Naumann T.A."/>
            <person name="Divon H.H."/>
            <person name="Lysoe E."/>
            <person name="Uhlig S."/>
            <person name="Proctor R.H."/>
        </authorList>
    </citation>
    <scope>NUCLEOTIDE SEQUENCE</scope>
    <source>
        <strain evidence="2">NRRL 22465</strain>
    </source>
</reference>
<name>A0A8H4UH45_9HYPO</name>
<comment type="caution">
    <text evidence="2">The sequence shown here is derived from an EMBL/GenBank/DDBJ whole genome shotgun (WGS) entry which is preliminary data.</text>
</comment>
<keyword evidence="1" id="KW-0812">Transmembrane</keyword>
<feature type="transmembrane region" description="Helical" evidence="1">
    <location>
        <begin position="397"/>
        <end position="416"/>
    </location>
</feature>
<evidence type="ECO:0000256" key="1">
    <source>
        <dbReference type="SAM" id="Phobius"/>
    </source>
</evidence>
<keyword evidence="1" id="KW-1133">Transmembrane helix</keyword>
<dbReference type="Proteomes" id="UP000635477">
    <property type="component" value="Unassembled WGS sequence"/>
</dbReference>
<gene>
    <name evidence="2" type="ORF">FZEAL_6889</name>
</gene>
<organism evidence="2 3">
    <name type="scientific">Fusarium zealandicum</name>
    <dbReference type="NCBI Taxonomy" id="1053134"/>
    <lineage>
        <taxon>Eukaryota</taxon>
        <taxon>Fungi</taxon>
        <taxon>Dikarya</taxon>
        <taxon>Ascomycota</taxon>
        <taxon>Pezizomycotina</taxon>
        <taxon>Sordariomycetes</taxon>
        <taxon>Hypocreomycetidae</taxon>
        <taxon>Hypocreales</taxon>
        <taxon>Nectriaceae</taxon>
        <taxon>Fusarium</taxon>
        <taxon>Fusarium staphyleae species complex</taxon>
    </lineage>
</organism>
<sequence length="488" mass="55389">MRDYSNQAESSECTPRLVALEAQDDAVYQRLETSDPDELEAYFKVCRKNKKKKNNRKMVYIIEGTNPEFVAALGGQFRMHPSFFSDYLVVAHMSTENQSIDNILPSIACSRDHLCLEYYEFLKWPDTYNDDVEVSDCLHTGRGANRDKDLSTLSFNRKCSVWSSSKSSDGGWDAVVLCDPPPRIRIKATGMLVDDFEPWSGGYSDFLPYKYQMECLSGPPRTSMLDDLRYYLQQHSRHLDLDEADAPLLFIQKIIAQQYAQGLEVSRTTVLNAQLDLSGFQDLSSFESDNVELKWSNGQTHESSLMFDYENLRQIMIQLGIPTSPGSRNDTKDWKDTASDFQTLLTQAEEVLQQMRSCNSAITGLASIVNANQAVKAQRLALEAAKLSAKEAKRARALVLLGLVFVPLSLISSIFSMSEPYSVGHSRFWVYFAVSVPVAIVTVATYFVYDTELFSEVSRLIVEKMRERWKNWLKINDVSTKSSEEDFS</sequence>
<dbReference type="Gene3D" id="1.20.58.340">
    <property type="entry name" value="Magnesium transport protein CorA, transmembrane region"/>
    <property type="match status" value="1"/>
</dbReference>